<evidence type="ECO:0000256" key="6">
    <source>
        <dbReference type="ARBA" id="ARBA00038076"/>
    </source>
</evidence>
<feature type="transmembrane region" description="Helical" evidence="7">
    <location>
        <begin position="820"/>
        <end position="844"/>
    </location>
</feature>
<feature type="transmembrane region" description="Helical" evidence="7">
    <location>
        <begin position="865"/>
        <end position="889"/>
    </location>
</feature>
<sequence length="911" mass="101180">MIFSRLVWKMAASHLTRHWRQTLLTLVAGVIGALLITVSVVNYESVKRSGQDWLEQRLGAISWKVTPDQQPAFNPDQLKVMDQYTEQFNHDYRFLPYVTTEVSVVRSQDQQREASALSQVLLMGFSMQAAAKLEGDASVQWPAELADNEVIVNSGLAGQLKLMEGDVVEVTSSRGSRKLQVRMIVEERGLAGYRESGTQTATIFGAESVVRELAGLESDGHYPAVLIASIDPQTSPQAMLMIPELSWQPQYLKVEAQQKIGKMNFTYLIGLISLAAIVTSLLFMRQVLLMIADSRTEIYGTLRAIGLSRRHIFSMFLVEASLLSLLSALAGVLLGAAASYGLIHWLYGSFAEVLQRLTSDHIPVRPHFTVDTAVWLLALIWLVLLLTAAAAARKASNLQIVAALRGDSSVKSDATFGRKLLVTGLVLFGLLVMGKHVRDVFITTPDPDNSGILLTAVAWLGACFTLLFLLICFLHVLEKPLHRLLRLLGVPKLSLLLAVKYPRRQLGRTYTTGLLFALVMLTITFTTSLNQLLDEMRDVERNEQTIIGFGGYATYQTDEERRSIEQAAVLIQEHLEDQVVIEPFMIQSRESNLAQAIVPVTKPILQSGIELLGRDSEFSSDQAAWERVANDQQYIILPHFYMGRNIEGQAEGLKAGDTITLHVLESGLIEEGKQRQVMLEKAFVIAGFTPDQAKNTLIDLYGATYVHPEIAQELKAYGFKWPNQSNKGIVLFRFDYKNIKLSQQLEEQFLLHQVHTFKVPYLSNSAEQLMYRQMGNGFIGFTILSAFIGLLGLAVIQFRAIRERSKEVAMMRCIGVSDRIIYYMFLTEGVMISAVGLAAGWLIGSTGAHLIKRLFQVSRESFQESLTSGYPFAFLSVVFAALLLAAIGLNTAPARAALAFKAADALRKEAH</sequence>
<dbReference type="PANTHER" id="PTHR30572:SF4">
    <property type="entry name" value="ABC TRANSPORTER PERMEASE YTRF"/>
    <property type="match status" value="1"/>
</dbReference>
<dbReference type="InterPro" id="IPR003838">
    <property type="entry name" value="ABC3_permease_C"/>
</dbReference>
<feature type="transmembrane region" description="Helical" evidence="7">
    <location>
        <begin position="312"/>
        <end position="343"/>
    </location>
</feature>
<evidence type="ECO:0000259" key="8">
    <source>
        <dbReference type="Pfam" id="PF02687"/>
    </source>
</evidence>
<comment type="similarity">
    <text evidence="6">Belongs to the ABC-4 integral membrane protein family.</text>
</comment>
<keyword evidence="2" id="KW-1003">Cell membrane</keyword>
<comment type="subcellular location">
    <subcellularLocation>
        <location evidence="1">Cell membrane</location>
        <topology evidence="1">Multi-pass membrane protein</topology>
    </subcellularLocation>
</comment>
<feature type="transmembrane region" description="Helical" evidence="7">
    <location>
        <begin position="267"/>
        <end position="291"/>
    </location>
</feature>
<feature type="transmembrane region" description="Helical" evidence="7">
    <location>
        <begin position="373"/>
        <end position="392"/>
    </location>
</feature>
<evidence type="ECO:0000256" key="3">
    <source>
        <dbReference type="ARBA" id="ARBA00022692"/>
    </source>
</evidence>
<feature type="transmembrane region" description="Helical" evidence="7">
    <location>
        <begin position="21"/>
        <end position="41"/>
    </location>
</feature>
<evidence type="ECO:0000256" key="5">
    <source>
        <dbReference type="ARBA" id="ARBA00023136"/>
    </source>
</evidence>
<protein>
    <submittedName>
        <fullName evidence="9">FtsX-like permease family protein</fullName>
    </submittedName>
</protein>
<evidence type="ECO:0000256" key="2">
    <source>
        <dbReference type="ARBA" id="ARBA00022475"/>
    </source>
</evidence>
<proteinExistence type="inferred from homology"/>
<keyword evidence="3 7" id="KW-0812">Transmembrane</keyword>
<gene>
    <name evidence="9" type="ORF">GCM10008933_44860</name>
</gene>
<name>A0ABP3ILY3_9BACL</name>
<dbReference type="RefSeq" id="WP_343865120.1">
    <property type="nucleotide sequence ID" value="NZ_BAAACX010000026.1"/>
</dbReference>
<dbReference type="InterPro" id="IPR050250">
    <property type="entry name" value="Macrolide_Exporter_MacB"/>
</dbReference>
<feature type="transmembrane region" description="Helical" evidence="7">
    <location>
        <begin position="420"/>
        <end position="437"/>
    </location>
</feature>
<feature type="domain" description="ABC3 transporter permease C-terminal" evidence="8">
    <location>
        <begin position="271"/>
        <end position="399"/>
    </location>
</feature>
<accession>A0ABP3ILY3</accession>
<reference evidence="10" key="1">
    <citation type="journal article" date="2019" name="Int. J. Syst. Evol. Microbiol.">
        <title>The Global Catalogue of Microorganisms (GCM) 10K type strain sequencing project: providing services to taxonomists for standard genome sequencing and annotation.</title>
        <authorList>
            <consortium name="The Broad Institute Genomics Platform"/>
            <consortium name="The Broad Institute Genome Sequencing Center for Infectious Disease"/>
            <person name="Wu L."/>
            <person name="Ma J."/>
        </authorList>
    </citation>
    <scope>NUCLEOTIDE SEQUENCE [LARGE SCALE GENOMIC DNA]</scope>
    <source>
        <strain evidence="10">JCM 12774</strain>
    </source>
</reference>
<feature type="transmembrane region" description="Helical" evidence="7">
    <location>
        <begin position="513"/>
        <end position="533"/>
    </location>
</feature>
<evidence type="ECO:0000256" key="4">
    <source>
        <dbReference type="ARBA" id="ARBA00022989"/>
    </source>
</evidence>
<feature type="transmembrane region" description="Helical" evidence="7">
    <location>
        <begin position="778"/>
        <end position="800"/>
    </location>
</feature>
<keyword evidence="10" id="KW-1185">Reference proteome</keyword>
<feature type="transmembrane region" description="Helical" evidence="7">
    <location>
        <begin position="457"/>
        <end position="477"/>
    </location>
</feature>
<keyword evidence="4 7" id="KW-1133">Transmembrane helix</keyword>
<evidence type="ECO:0000256" key="7">
    <source>
        <dbReference type="SAM" id="Phobius"/>
    </source>
</evidence>
<comment type="caution">
    <text evidence="9">The sequence shown here is derived from an EMBL/GenBank/DDBJ whole genome shotgun (WGS) entry which is preliminary data.</text>
</comment>
<dbReference type="PANTHER" id="PTHR30572">
    <property type="entry name" value="MEMBRANE COMPONENT OF TRANSPORTER-RELATED"/>
    <property type="match status" value="1"/>
</dbReference>
<dbReference type="Pfam" id="PF02687">
    <property type="entry name" value="FtsX"/>
    <property type="match status" value="2"/>
</dbReference>
<dbReference type="EMBL" id="BAAACX010000026">
    <property type="protein sequence ID" value="GAA0409768.1"/>
    <property type="molecule type" value="Genomic_DNA"/>
</dbReference>
<organism evidence="9 10">
    <name type="scientific">Paenibacillus motobuensis</name>
    <dbReference type="NCBI Taxonomy" id="295324"/>
    <lineage>
        <taxon>Bacteria</taxon>
        <taxon>Bacillati</taxon>
        <taxon>Bacillota</taxon>
        <taxon>Bacilli</taxon>
        <taxon>Bacillales</taxon>
        <taxon>Paenibacillaceae</taxon>
        <taxon>Paenibacillus</taxon>
    </lineage>
</organism>
<evidence type="ECO:0000256" key="1">
    <source>
        <dbReference type="ARBA" id="ARBA00004651"/>
    </source>
</evidence>
<evidence type="ECO:0000313" key="9">
    <source>
        <dbReference type="EMBL" id="GAA0409768.1"/>
    </source>
</evidence>
<keyword evidence="5 7" id="KW-0472">Membrane</keyword>
<dbReference type="Proteomes" id="UP001500340">
    <property type="component" value="Unassembled WGS sequence"/>
</dbReference>
<feature type="domain" description="ABC3 transporter permease C-terminal" evidence="8">
    <location>
        <begin position="780"/>
        <end position="896"/>
    </location>
</feature>
<evidence type="ECO:0000313" key="10">
    <source>
        <dbReference type="Proteomes" id="UP001500340"/>
    </source>
</evidence>